<dbReference type="PROSITE" id="PS51318">
    <property type="entry name" value="TAT"/>
    <property type="match status" value="1"/>
</dbReference>
<comment type="caution">
    <text evidence="3">The sequence shown here is derived from an EMBL/GenBank/DDBJ whole genome shotgun (WGS) entry which is preliminary data.</text>
</comment>
<gene>
    <name evidence="3" type="ORF">NZH93_08880</name>
</gene>
<dbReference type="EMBL" id="JANYMP010000003">
    <property type="protein sequence ID" value="MCS7476969.1"/>
    <property type="molecule type" value="Genomic_DNA"/>
</dbReference>
<evidence type="ECO:0000313" key="3">
    <source>
        <dbReference type="EMBL" id="MCS7476969.1"/>
    </source>
</evidence>
<reference evidence="3" key="1">
    <citation type="submission" date="2022-08" db="EMBL/GenBank/DDBJ databases">
        <authorList>
            <person name="Tistechok S."/>
            <person name="Samborskyy M."/>
            <person name="Roman I."/>
        </authorList>
    </citation>
    <scope>NUCLEOTIDE SEQUENCE</scope>
    <source>
        <strain evidence="3">DSM 103496</strain>
    </source>
</reference>
<dbReference type="Pfam" id="PF01593">
    <property type="entry name" value="Amino_oxidase"/>
    <property type="match status" value="1"/>
</dbReference>
<dbReference type="InterPro" id="IPR050464">
    <property type="entry name" value="Zeta_carotene_desat/Oxidored"/>
</dbReference>
<proteinExistence type="predicted"/>
<dbReference type="PANTHER" id="PTHR42923">
    <property type="entry name" value="PROTOPORPHYRINOGEN OXIDASE"/>
    <property type="match status" value="1"/>
</dbReference>
<name>A0A9X2ZZ26_9PSEU</name>
<dbReference type="InterPro" id="IPR006311">
    <property type="entry name" value="TAT_signal"/>
</dbReference>
<accession>A0A9X2ZZ26</accession>
<evidence type="ECO:0000259" key="2">
    <source>
        <dbReference type="Pfam" id="PF01593"/>
    </source>
</evidence>
<evidence type="ECO:0000313" key="4">
    <source>
        <dbReference type="Proteomes" id="UP001141259"/>
    </source>
</evidence>
<keyword evidence="4" id="KW-1185">Reference proteome</keyword>
<dbReference type="Proteomes" id="UP001141259">
    <property type="component" value="Unassembled WGS sequence"/>
</dbReference>
<sequence length="580" mass="62171">MNLSRRTLLRGTALTGAAVALGGTANAAAAGQRVAVLGGGMAGLAAAHELVERGFDVTVYESTALGGKARSVAKPGTGTLGRADLPGEHGFRFFPGFYHNVPDTMSRIPLPGNGNSVSDNLVSLNGALVSRTGRADIELAIPTNPIARPLDPASLRDSLIGLVQQLAALPVTEVLLFVDRLLVFMTSSDARRAGQWENVSFWDFMRAENRSTEYQVALVRFMTRGLVALKERVANTRTVGSMLEAFVFSFLGRGTDGQSPARMLNGPTSETWIDPWAAYLTGKGVRFRIGQTVRSLGLSGGRIASATVTDASGSASQVTADWFICAVPVERAQGLLSADVLARAPELRGIGKLQTDWMSGVQFYLRETPSIQAGTQLFLDTPWEITSVLDSTLWDRNIPAQYGDGVTRDILSLDVSDWDTPGILYGKPARECTIEQVYAECWAQVRASLNDTGRDLLPDGIRYTQFLDPAIRETGSGLVNDTPLFINTVGSYRNRPESATSIPNLFMAGDYVRTDLNLATMEGANESGRQAVNALLDAASSTSGRVRIRTLHQPPELVPAKAVDAARYAVGLPNVLDLPG</sequence>
<keyword evidence="1" id="KW-0732">Signal</keyword>
<dbReference type="AlphaFoldDB" id="A0A9X2ZZ26"/>
<dbReference type="InterPro" id="IPR036188">
    <property type="entry name" value="FAD/NAD-bd_sf"/>
</dbReference>
<dbReference type="Gene3D" id="3.50.50.60">
    <property type="entry name" value="FAD/NAD(P)-binding domain"/>
    <property type="match status" value="1"/>
</dbReference>
<organism evidence="3 4">
    <name type="scientific">Umezawaea endophytica</name>
    <dbReference type="NCBI Taxonomy" id="1654476"/>
    <lineage>
        <taxon>Bacteria</taxon>
        <taxon>Bacillati</taxon>
        <taxon>Actinomycetota</taxon>
        <taxon>Actinomycetes</taxon>
        <taxon>Pseudonocardiales</taxon>
        <taxon>Pseudonocardiaceae</taxon>
        <taxon>Umezawaea</taxon>
    </lineage>
</organism>
<feature type="signal peptide" evidence="1">
    <location>
        <begin position="1"/>
        <end position="27"/>
    </location>
</feature>
<dbReference type="SUPFAM" id="SSF51905">
    <property type="entry name" value="FAD/NAD(P)-binding domain"/>
    <property type="match status" value="1"/>
</dbReference>
<dbReference type="RefSeq" id="WP_259622482.1">
    <property type="nucleotide sequence ID" value="NZ_JANYMP010000003.1"/>
</dbReference>
<protein>
    <submittedName>
        <fullName evidence="3">FAD-dependent oxidoreductase</fullName>
    </submittedName>
</protein>
<dbReference type="GO" id="GO:0016491">
    <property type="term" value="F:oxidoreductase activity"/>
    <property type="evidence" value="ECO:0007669"/>
    <property type="project" value="InterPro"/>
</dbReference>
<dbReference type="InterPro" id="IPR002937">
    <property type="entry name" value="Amino_oxidase"/>
</dbReference>
<evidence type="ECO:0000256" key="1">
    <source>
        <dbReference type="SAM" id="SignalP"/>
    </source>
</evidence>
<feature type="chain" id="PRO_5041000387" evidence="1">
    <location>
        <begin position="28"/>
        <end position="580"/>
    </location>
</feature>
<dbReference type="PANTHER" id="PTHR42923:SF46">
    <property type="entry name" value="AMINE OXIDASE"/>
    <property type="match status" value="1"/>
</dbReference>
<feature type="domain" description="Amine oxidase" evidence="2">
    <location>
        <begin position="41"/>
        <end position="536"/>
    </location>
</feature>